<dbReference type="Pfam" id="PF04130">
    <property type="entry name" value="GCP_C_terminal"/>
    <property type="match status" value="1"/>
</dbReference>
<name>A0A158QCX5_HYMDI</name>
<evidence type="ECO:0000256" key="3">
    <source>
        <dbReference type="ARBA" id="ARBA00022490"/>
    </source>
</evidence>
<keyword evidence="6" id="KW-0175">Coiled coil</keyword>
<sequence length="1189" mass="136022">MGALTTFKSSSVIESGDILEIPSTFLKDPFAKFSSQSSFSTDSGFVTKPHSKTSMKSTQVSLEDIAQVRRFTDKSKGIANSNEIDISHSWEDRNRQVKTREISCFFSSSISAKEKPFITEMGSLSAHALVSAFKSRYQQSPPIKVPSEVSLDSVTSESLILQRSSFIHDLLLSHLGVISTRFYWLQKGGESPLKGIFVWRGDPLDTLAFNSTHGSLFSLLESHLHSATAFRRLDWLASKSLLGCDVGDAGGYHGNVWSALRHGLSEWLRVYTVTLERTVFSGRRRRRHDGAELLELTHCLHPMMTNMLAVAHAFGVSPISTQDNAEDIQVQYLSGIRLLAWIGRQVITSSPNTSRSLEFIFHRAATPFIRFLQLWMKVGVIEDPHNEFSISFNYRFLHRKDANFWRYAVHYQSFEQLAVECLTLRKESENQDGALFGLVPASAEVSILRCGLSVHLLRSISPNHFLFENSNAFPCLTFPCLSLSDLRLLIENHQCVIKKASEAVKLKWCAKMEKLLKVEDQKRKELRKALDSYASKRNARLESRLSYDMKRQALRQEAEEAIREKRKRELELLATLQREEIELLRPDAAQTKIVEEEKERLLREHGERMSELDERIREAAANLQYSQKSRHPLAVLNTEEIPSRQTVSTKLEREADSEFVENVEGIVCPSEEEKKKDNYSHGSSLDSRKCSSIGISFLNKHLEPVNEGKKSFIEVRNKLNESRRAKVAHFQSKRHFNREDFEGNRARDIIYGKGLGPTARDSAWEKPKPREHLPDDVIIAFSQELLEPSQLKTSPWFDPAINNHAVGCSNPFSAFLRSLGVNSIQGQICSAKYQAVPFFSALDRVIARPLLAHAEIVDRCLLEHFVMELRLLEHLRFVKSIFCHEHATISPQILNALFNELSNRGEVRNIFNDKRRFEDLVPCELFKLQNSPKFEIGFEQVPFYFKQLKTVPVNNCRGHVDWVFKTLVFVYNTPWPINICLHERVLAKYNTIFCIIGRIKYALWELESVYRFLREHRNDMEFDNHFQISARRHGMEVVVRALYSYISLHTVQSQWGAFAKQVGGSLAAEAGELMLEDLTKAKSLDDVCEKHEACVDSILQSCLIDDTDEEGQQIRESLMGLLECANRFHRALLSSQYGKDHSLDVLTALQDRFRKHAQILHGILKTRIYETSALSHLLQTLEYFCKTIC</sequence>
<dbReference type="Gene3D" id="1.20.120.1900">
    <property type="entry name" value="Gamma-tubulin complex, C-terminal domain"/>
    <property type="match status" value="1"/>
</dbReference>
<dbReference type="InterPro" id="IPR040457">
    <property type="entry name" value="GCP_C"/>
</dbReference>
<dbReference type="InterPro" id="IPR007259">
    <property type="entry name" value="GCP"/>
</dbReference>
<dbReference type="Pfam" id="PF17681">
    <property type="entry name" value="GCP_N_terminal"/>
    <property type="match status" value="1"/>
</dbReference>
<dbReference type="AlphaFoldDB" id="A0A158QCX5"/>
<keyword evidence="5" id="KW-0206">Cytoskeleton</keyword>
<keyword evidence="3" id="KW-0963">Cytoplasm</keyword>
<dbReference type="GO" id="GO:0000930">
    <property type="term" value="C:gamma-tubulin complex"/>
    <property type="evidence" value="ECO:0007669"/>
    <property type="project" value="TreeGrafter"/>
</dbReference>
<evidence type="ECO:0000256" key="2">
    <source>
        <dbReference type="ARBA" id="ARBA00010337"/>
    </source>
</evidence>
<organism evidence="11">
    <name type="scientific">Hymenolepis diminuta</name>
    <name type="common">Rat tapeworm</name>
    <dbReference type="NCBI Taxonomy" id="6216"/>
    <lineage>
        <taxon>Eukaryota</taxon>
        <taxon>Metazoa</taxon>
        <taxon>Spiralia</taxon>
        <taxon>Lophotrochozoa</taxon>
        <taxon>Platyhelminthes</taxon>
        <taxon>Cestoda</taxon>
        <taxon>Eucestoda</taxon>
        <taxon>Cyclophyllidea</taxon>
        <taxon>Hymenolepididae</taxon>
        <taxon>Hymenolepis</taxon>
    </lineage>
</organism>
<evidence type="ECO:0000256" key="6">
    <source>
        <dbReference type="SAM" id="Coils"/>
    </source>
</evidence>
<gene>
    <name evidence="9" type="ORF">HDID_LOCUS2121</name>
</gene>
<dbReference type="InterPro" id="IPR042241">
    <property type="entry name" value="GCP_C_sf"/>
</dbReference>
<protein>
    <submittedName>
        <fullName evidence="11">Gamma-tubulin complex component</fullName>
    </submittedName>
</protein>
<evidence type="ECO:0000259" key="8">
    <source>
        <dbReference type="Pfam" id="PF17681"/>
    </source>
</evidence>
<dbReference type="WBParaSite" id="HDID_0000212001-mRNA-1">
    <property type="protein sequence ID" value="HDID_0000212001-mRNA-1"/>
    <property type="gene ID" value="HDID_0000212001"/>
</dbReference>
<dbReference type="OrthoDB" id="775571at2759"/>
<dbReference type="GO" id="GO:0000922">
    <property type="term" value="C:spindle pole"/>
    <property type="evidence" value="ECO:0007669"/>
    <property type="project" value="InterPro"/>
</dbReference>
<dbReference type="PANTHER" id="PTHR19302:SF70">
    <property type="entry name" value="GAMMA-TUBULIN COMPLEX COMPONENT 6"/>
    <property type="match status" value="1"/>
</dbReference>
<evidence type="ECO:0000256" key="4">
    <source>
        <dbReference type="ARBA" id="ARBA00022701"/>
    </source>
</evidence>
<dbReference type="EMBL" id="UYSG01000479">
    <property type="protein sequence ID" value="VDL19582.1"/>
    <property type="molecule type" value="Genomic_DNA"/>
</dbReference>
<comment type="subcellular location">
    <subcellularLocation>
        <location evidence="1">Cytoplasm</location>
        <location evidence="1">Cytoskeleton</location>
    </subcellularLocation>
</comment>
<dbReference type="GO" id="GO:0051321">
    <property type="term" value="P:meiotic cell cycle"/>
    <property type="evidence" value="ECO:0007669"/>
    <property type="project" value="TreeGrafter"/>
</dbReference>
<feature type="domain" description="Gamma tubulin complex component C-terminal" evidence="7">
    <location>
        <begin position="871"/>
        <end position="1183"/>
    </location>
</feature>
<reference evidence="11" key="1">
    <citation type="submission" date="2016-04" db="UniProtKB">
        <authorList>
            <consortium name="WormBaseParasite"/>
        </authorList>
    </citation>
    <scope>IDENTIFICATION</scope>
</reference>
<evidence type="ECO:0000259" key="7">
    <source>
        <dbReference type="Pfam" id="PF04130"/>
    </source>
</evidence>
<dbReference type="GO" id="GO:0005874">
    <property type="term" value="C:microtubule"/>
    <property type="evidence" value="ECO:0007669"/>
    <property type="project" value="UniProtKB-KW"/>
</dbReference>
<evidence type="ECO:0000256" key="1">
    <source>
        <dbReference type="ARBA" id="ARBA00004245"/>
    </source>
</evidence>
<dbReference type="GO" id="GO:0031122">
    <property type="term" value="P:cytoplasmic microtubule organization"/>
    <property type="evidence" value="ECO:0007669"/>
    <property type="project" value="TreeGrafter"/>
</dbReference>
<dbReference type="GO" id="GO:0043015">
    <property type="term" value="F:gamma-tubulin binding"/>
    <property type="evidence" value="ECO:0007669"/>
    <property type="project" value="InterPro"/>
</dbReference>
<evidence type="ECO:0000313" key="9">
    <source>
        <dbReference type="EMBL" id="VDL19582.1"/>
    </source>
</evidence>
<feature type="domain" description="Gamma tubulin complex component protein N-terminal" evidence="8">
    <location>
        <begin position="168"/>
        <end position="541"/>
    </location>
</feature>
<reference evidence="9 10" key="2">
    <citation type="submission" date="2018-11" db="EMBL/GenBank/DDBJ databases">
        <authorList>
            <consortium name="Pathogen Informatics"/>
        </authorList>
    </citation>
    <scope>NUCLEOTIDE SEQUENCE [LARGE SCALE GENOMIC DNA]</scope>
</reference>
<dbReference type="InterPro" id="IPR041470">
    <property type="entry name" value="GCP_N"/>
</dbReference>
<feature type="coiled-coil region" evidence="6">
    <location>
        <begin position="509"/>
        <end position="622"/>
    </location>
</feature>
<keyword evidence="4" id="KW-0493">Microtubule</keyword>
<dbReference type="GO" id="GO:0000278">
    <property type="term" value="P:mitotic cell cycle"/>
    <property type="evidence" value="ECO:0007669"/>
    <property type="project" value="TreeGrafter"/>
</dbReference>
<dbReference type="STRING" id="6216.A0A158QCX5"/>
<dbReference type="GO" id="GO:0007020">
    <property type="term" value="P:microtubule nucleation"/>
    <property type="evidence" value="ECO:0007669"/>
    <property type="project" value="InterPro"/>
</dbReference>
<evidence type="ECO:0000256" key="5">
    <source>
        <dbReference type="ARBA" id="ARBA00023212"/>
    </source>
</evidence>
<dbReference type="Proteomes" id="UP000274504">
    <property type="component" value="Unassembled WGS sequence"/>
</dbReference>
<evidence type="ECO:0000313" key="11">
    <source>
        <dbReference type="WBParaSite" id="HDID_0000212001-mRNA-1"/>
    </source>
</evidence>
<proteinExistence type="inferred from homology"/>
<accession>A0A158QCX5</accession>
<dbReference type="GO" id="GO:0051011">
    <property type="term" value="F:microtubule minus-end binding"/>
    <property type="evidence" value="ECO:0007669"/>
    <property type="project" value="TreeGrafter"/>
</dbReference>
<dbReference type="GO" id="GO:0051225">
    <property type="term" value="P:spindle assembly"/>
    <property type="evidence" value="ECO:0007669"/>
    <property type="project" value="TreeGrafter"/>
</dbReference>
<evidence type="ECO:0000313" key="10">
    <source>
        <dbReference type="Proteomes" id="UP000274504"/>
    </source>
</evidence>
<dbReference type="PANTHER" id="PTHR19302">
    <property type="entry name" value="GAMMA TUBULIN COMPLEX PROTEIN"/>
    <property type="match status" value="1"/>
</dbReference>
<comment type="similarity">
    <text evidence="2">Belongs to the TUBGCP family.</text>
</comment>